<dbReference type="InterPro" id="IPR051790">
    <property type="entry name" value="Cytochrome_c-biogenesis_DsbD"/>
</dbReference>
<gene>
    <name evidence="8" type="ORF">D5H78_11165</name>
</gene>
<comment type="caution">
    <text evidence="8">The sequence shown here is derived from an EMBL/GenBank/DDBJ whole genome shotgun (WGS) entry which is preliminary data.</text>
</comment>
<keyword evidence="3 6" id="KW-0812">Transmembrane</keyword>
<dbReference type="GO" id="GO:0016020">
    <property type="term" value="C:membrane"/>
    <property type="evidence" value="ECO:0007669"/>
    <property type="project" value="UniProtKB-SubCell"/>
</dbReference>
<keyword evidence="4 6" id="KW-1133">Transmembrane helix</keyword>
<dbReference type="AlphaFoldDB" id="A0A3A3Z3I5"/>
<evidence type="ECO:0000256" key="4">
    <source>
        <dbReference type="ARBA" id="ARBA00022989"/>
    </source>
</evidence>
<feature type="domain" description="Cytochrome C biogenesis protein transmembrane" evidence="7">
    <location>
        <begin position="18"/>
        <end position="232"/>
    </location>
</feature>
<keyword evidence="9" id="KW-1185">Reference proteome</keyword>
<feature type="transmembrane region" description="Helical" evidence="6">
    <location>
        <begin position="214"/>
        <end position="235"/>
    </location>
</feature>
<evidence type="ECO:0000256" key="2">
    <source>
        <dbReference type="ARBA" id="ARBA00006143"/>
    </source>
</evidence>
<dbReference type="PANTHER" id="PTHR31272">
    <property type="entry name" value="CYTOCHROME C-TYPE BIOGENESIS PROTEIN HI_1454-RELATED"/>
    <property type="match status" value="1"/>
</dbReference>
<evidence type="ECO:0000256" key="1">
    <source>
        <dbReference type="ARBA" id="ARBA00004141"/>
    </source>
</evidence>
<feature type="transmembrane region" description="Helical" evidence="6">
    <location>
        <begin position="68"/>
        <end position="96"/>
    </location>
</feature>
<sequence length="253" mass="25702">MSVADTFSSTVWSGSLLLALPVAAAAGLVSFLSPCVLPLVPGYLSYVTGLSGADLASAERRRRGQVALGTLLFVLGFSAVFVSAGVLAGSVGGFLLQEARTLQVVLGLLTVVLGLAFMGLVPGLQREWRLHRAPALGLAGAPLLGVLFGLGWTPCIGPTLAAVLALGATDGGAARGGVLALAYCLGLGLPFLVAGLAYRRALGAFGRVRRHSAAVMRVGGAMLVTLGVLLVTGVWQELSVRLQVLVSGFTPAV</sequence>
<dbReference type="OrthoDB" id="9803065at2"/>
<reference evidence="8 9" key="1">
    <citation type="submission" date="2018-09" db="EMBL/GenBank/DDBJ databases">
        <title>YIM 75000 draft genome.</title>
        <authorList>
            <person name="Tang S."/>
            <person name="Feng Y."/>
        </authorList>
    </citation>
    <scope>NUCLEOTIDE SEQUENCE [LARGE SCALE GENOMIC DNA]</scope>
    <source>
        <strain evidence="8 9">YIM 75000</strain>
    </source>
</reference>
<feature type="transmembrane region" description="Helical" evidence="6">
    <location>
        <begin position="172"/>
        <end position="193"/>
    </location>
</feature>
<feature type="transmembrane region" description="Helical" evidence="6">
    <location>
        <begin position="102"/>
        <end position="121"/>
    </location>
</feature>
<comment type="similarity">
    <text evidence="2">Belongs to the DsbD family.</text>
</comment>
<dbReference type="PANTHER" id="PTHR31272:SF4">
    <property type="entry name" value="CYTOCHROME C-TYPE BIOGENESIS PROTEIN HI_1454-RELATED"/>
    <property type="match status" value="1"/>
</dbReference>
<comment type="subcellular location">
    <subcellularLocation>
        <location evidence="1">Membrane</location>
        <topology evidence="1">Multi-pass membrane protein</topology>
    </subcellularLocation>
</comment>
<dbReference type="Pfam" id="PF02683">
    <property type="entry name" value="DsbD_TM"/>
    <property type="match status" value="1"/>
</dbReference>
<proteinExistence type="inferred from homology"/>
<evidence type="ECO:0000313" key="9">
    <source>
        <dbReference type="Proteomes" id="UP000265614"/>
    </source>
</evidence>
<organism evidence="8 9">
    <name type="scientific">Vallicoccus soli</name>
    <dbReference type="NCBI Taxonomy" id="2339232"/>
    <lineage>
        <taxon>Bacteria</taxon>
        <taxon>Bacillati</taxon>
        <taxon>Actinomycetota</taxon>
        <taxon>Actinomycetes</taxon>
        <taxon>Motilibacterales</taxon>
        <taxon>Vallicoccaceae</taxon>
        <taxon>Vallicoccus</taxon>
    </lineage>
</organism>
<name>A0A3A3Z3I5_9ACTN</name>
<accession>A0A3A3Z3I5</accession>
<evidence type="ECO:0000313" key="8">
    <source>
        <dbReference type="EMBL" id="RJK96095.1"/>
    </source>
</evidence>
<dbReference type="GO" id="GO:0017004">
    <property type="term" value="P:cytochrome complex assembly"/>
    <property type="evidence" value="ECO:0007669"/>
    <property type="project" value="InterPro"/>
</dbReference>
<protein>
    <submittedName>
        <fullName evidence="8">Cytochrome c biogenesis protein CcdA</fullName>
    </submittedName>
</protein>
<dbReference type="EMBL" id="QZEZ01000004">
    <property type="protein sequence ID" value="RJK96095.1"/>
    <property type="molecule type" value="Genomic_DNA"/>
</dbReference>
<keyword evidence="5 6" id="KW-0472">Membrane</keyword>
<evidence type="ECO:0000256" key="5">
    <source>
        <dbReference type="ARBA" id="ARBA00023136"/>
    </source>
</evidence>
<dbReference type="Proteomes" id="UP000265614">
    <property type="component" value="Unassembled WGS sequence"/>
</dbReference>
<dbReference type="RefSeq" id="WP_119950521.1">
    <property type="nucleotide sequence ID" value="NZ_QZEZ01000004.1"/>
</dbReference>
<evidence type="ECO:0000256" key="6">
    <source>
        <dbReference type="SAM" id="Phobius"/>
    </source>
</evidence>
<evidence type="ECO:0000259" key="7">
    <source>
        <dbReference type="Pfam" id="PF02683"/>
    </source>
</evidence>
<dbReference type="InterPro" id="IPR003834">
    <property type="entry name" value="Cyt_c_assmbl_TM_dom"/>
</dbReference>
<evidence type="ECO:0000256" key="3">
    <source>
        <dbReference type="ARBA" id="ARBA00022692"/>
    </source>
</evidence>